<proteinExistence type="predicted"/>
<dbReference type="EMBL" id="KV454012">
    <property type="protein sequence ID" value="ODV97425.1"/>
    <property type="molecule type" value="Genomic_DNA"/>
</dbReference>
<protein>
    <recommendedName>
        <fullName evidence="9">RanBD1 domain-containing protein</fullName>
    </recommendedName>
</protein>
<keyword evidence="3" id="KW-0509">mRNA transport</keyword>
<dbReference type="InterPro" id="IPR053074">
    <property type="entry name" value="NPC_Nucleoporin"/>
</dbReference>
<dbReference type="InterPro" id="IPR000156">
    <property type="entry name" value="Ran_bind_dom"/>
</dbReference>
<feature type="compositionally biased region" description="Polar residues" evidence="8">
    <location>
        <begin position="447"/>
        <end position="481"/>
    </location>
</feature>
<feature type="compositionally biased region" description="Low complexity" evidence="8">
    <location>
        <begin position="120"/>
        <end position="131"/>
    </location>
</feature>
<dbReference type="SMART" id="SM00160">
    <property type="entry name" value="RanBD"/>
    <property type="match status" value="1"/>
</dbReference>
<feature type="compositionally biased region" description="Polar residues" evidence="8">
    <location>
        <begin position="502"/>
        <end position="527"/>
    </location>
</feature>
<reference evidence="11" key="1">
    <citation type="submission" date="2016-05" db="EMBL/GenBank/DDBJ databases">
        <title>Comparative genomics of biotechnologically important yeasts.</title>
        <authorList>
            <consortium name="DOE Joint Genome Institute"/>
            <person name="Riley R."/>
            <person name="Haridas S."/>
            <person name="Wolfe K.H."/>
            <person name="Lopes M.R."/>
            <person name="Hittinger C.T."/>
            <person name="Goker M."/>
            <person name="Salamov A."/>
            <person name="Wisecaver J."/>
            <person name="Long T.M."/>
            <person name="Aerts A.L."/>
            <person name="Barry K."/>
            <person name="Choi C."/>
            <person name="Clum A."/>
            <person name="Coughlan A.Y."/>
            <person name="Deshpande S."/>
            <person name="Douglass A.P."/>
            <person name="Hanson S.J."/>
            <person name="Klenk H.-P."/>
            <person name="Labutti K."/>
            <person name="Lapidus A."/>
            <person name="Lindquist E."/>
            <person name="Lipzen A."/>
            <person name="Meier-Kolthoff J.P."/>
            <person name="Ohm R.A."/>
            <person name="Otillar R.P."/>
            <person name="Pangilinan J."/>
            <person name="Peng Y."/>
            <person name="Rokas A."/>
            <person name="Rosa C.A."/>
            <person name="Scheuner C."/>
            <person name="Sibirny A.A."/>
            <person name="Slot J.C."/>
            <person name="Stielow J.B."/>
            <person name="Sun H."/>
            <person name="Kurtzman C.P."/>
            <person name="Blackwell M."/>
            <person name="Grigoriev I.V."/>
            <person name="Jeffries T.W."/>
        </authorList>
    </citation>
    <scope>NUCLEOTIDE SEQUENCE [LARGE SCALE GENOMIC DNA]</scope>
    <source>
        <strain evidence="11">NRRL Y-2460</strain>
    </source>
</reference>
<dbReference type="AlphaFoldDB" id="A0A1E4U098"/>
<dbReference type="Proteomes" id="UP000094236">
    <property type="component" value="Unassembled WGS sequence"/>
</dbReference>
<keyword evidence="5" id="KW-0811">Translocation</keyword>
<keyword evidence="6" id="KW-0906">Nuclear pore complex</keyword>
<dbReference type="Pfam" id="PF08911">
    <property type="entry name" value="NUP50"/>
    <property type="match status" value="1"/>
</dbReference>
<sequence length="759" mass="83901">MSGKRRAFDQITREKVADVEDDADDDVLPEEPKKASAEVLAKRKILTPRGLKNNVPATSKNNSTPAFKFGFTESIKNNSPVVTPENNETTSTTFNGFNTATSSFSESNDKEPEVSKKPFSNNVSSNISWSSTKPQQNSFSFTPKNQSPLVLNSPITNDNESSTGNESNGHDKGNKIKALNLKFIQAIQNANNTSDFRPILQKYNEFFEKIEKDEIKLSPMKNKNFGIVENNINTNEKINLQNNKSKKENDSMDIESEEKENSEENEPESTGPKFMFGKLTTNENSVFKFDKAKPNDEIESSDLKNNEKIQGPTFKTNVGDNKNFFGKFKLDKTETEAETETGSKIQEQKSAPSFNFSQGQEKMLEKSEKSAQKESPKFTFPSNSGFNFGKKQDSVPSYSIDNKNDKQDAEAATGKEEKKDVTKSLFGATGSAFSFGSTTFKPKEIETTGTEPRSTFNFGSSQNISTAPTIPSQPSTKSVFNSEKPANHDVNSSVDDAKKNDVSINEKPNSGFGSSFNFGKPSATNQESTDSTSTGTFGFNSFSKPAIDDKQNFNFSSNNQFSAKSSNPFSFGSNTTESSTGKFNFTFTPSTSTNSVPADSGKIEDNDAGNNKVEEHEVKGDFKPVIELTKEITDKTTGEENEVPLYTKRSKLLLFQPQDTTNPYQAKGLGELKLLQDKVTKKSRFLIRSDGSFRILLNTSVLKNFKYEKLGKGNMIKVPVINEDKSLETYVVQVKTPSDGDEFLAAIEKAKEEDSSAEN</sequence>
<dbReference type="InterPro" id="IPR011993">
    <property type="entry name" value="PH-like_dom_sf"/>
</dbReference>
<dbReference type="Pfam" id="PF00638">
    <property type="entry name" value="Ran_BP1"/>
    <property type="match status" value="1"/>
</dbReference>
<accession>A0A1E4U098</accession>
<feature type="domain" description="RanBD1" evidence="9">
    <location>
        <begin position="621"/>
        <end position="756"/>
    </location>
</feature>
<dbReference type="PANTHER" id="PTHR38697:SF1">
    <property type="entry name" value="NUCLEAR PORE COMPLEX PROTEIN SIMILAR TO S. CEREVISIAE NUP2 (EUROFUNG)"/>
    <property type="match status" value="1"/>
</dbReference>
<dbReference type="Gene3D" id="2.30.29.30">
    <property type="entry name" value="Pleckstrin-homology domain (PH domain)/Phosphotyrosine-binding domain (PTB)"/>
    <property type="match status" value="1"/>
</dbReference>
<feature type="region of interest" description="Disordered" evidence="8">
    <location>
        <begin position="238"/>
        <end position="543"/>
    </location>
</feature>
<name>A0A1E4U098_PACTA</name>
<dbReference type="STRING" id="669874.A0A1E4U098"/>
<dbReference type="SUPFAM" id="SSF50729">
    <property type="entry name" value="PH domain-like"/>
    <property type="match status" value="1"/>
</dbReference>
<evidence type="ECO:0000256" key="1">
    <source>
        <dbReference type="ARBA" id="ARBA00004567"/>
    </source>
</evidence>
<keyword evidence="11" id="KW-1185">Reference proteome</keyword>
<dbReference type="PANTHER" id="PTHR38697">
    <property type="entry name" value="NUCLEAR PORE COMPLEX PROTEIN SIMILAR TO S. CEREVISIAE NUP2 (EUROFUNG)"/>
    <property type="match status" value="1"/>
</dbReference>
<keyword evidence="4" id="KW-0653">Protein transport</keyword>
<evidence type="ECO:0000256" key="6">
    <source>
        <dbReference type="ARBA" id="ARBA00023132"/>
    </source>
</evidence>
<dbReference type="InterPro" id="IPR015007">
    <property type="entry name" value="NUP2/50/61"/>
</dbReference>
<feature type="compositionally biased region" description="Basic and acidic residues" evidence="8">
    <location>
        <begin position="402"/>
        <end position="422"/>
    </location>
</feature>
<gene>
    <name evidence="10" type="ORF">PACTADRAFT_32891</name>
</gene>
<evidence type="ECO:0000256" key="3">
    <source>
        <dbReference type="ARBA" id="ARBA00022816"/>
    </source>
</evidence>
<feature type="compositionally biased region" description="Basic and acidic residues" evidence="8">
    <location>
        <begin position="1"/>
        <end position="18"/>
    </location>
</feature>
<dbReference type="CDD" id="cd13181">
    <property type="entry name" value="RanBD_NUP2"/>
    <property type="match status" value="1"/>
</dbReference>
<evidence type="ECO:0000256" key="4">
    <source>
        <dbReference type="ARBA" id="ARBA00022927"/>
    </source>
</evidence>
<evidence type="ECO:0000256" key="5">
    <source>
        <dbReference type="ARBA" id="ARBA00023010"/>
    </source>
</evidence>
<feature type="compositionally biased region" description="Basic and acidic residues" evidence="8">
    <location>
        <begin position="362"/>
        <end position="376"/>
    </location>
</feature>
<dbReference type="OrthoDB" id="185618at2759"/>
<evidence type="ECO:0000256" key="2">
    <source>
        <dbReference type="ARBA" id="ARBA00022448"/>
    </source>
</evidence>
<keyword evidence="7" id="KW-0539">Nucleus</keyword>
<evidence type="ECO:0000313" key="11">
    <source>
        <dbReference type="Proteomes" id="UP000094236"/>
    </source>
</evidence>
<keyword evidence="2" id="KW-0813">Transport</keyword>
<comment type="subcellular location">
    <subcellularLocation>
        <location evidence="1">Nucleus</location>
        <location evidence="1">Nuclear pore complex</location>
    </subcellularLocation>
</comment>
<dbReference type="PROSITE" id="PS50196">
    <property type="entry name" value="RANBD1"/>
    <property type="match status" value="1"/>
</dbReference>
<feature type="compositionally biased region" description="Polar residues" evidence="8">
    <location>
        <begin position="431"/>
        <end position="440"/>
    </location>
</feature>
<feature type="region of interest" description="Disordered" evidence="8">
    <location>
        <begin position="1"/>
        <end position="35"/>
    </location>
</feature>
<dbReference type="GO" id="GO:0005643">
    <property type="term" value="C:nuclear pore"/>
    <property type="evidence" value="ECO:0007669"/>
    <property type="project" value="UniProtKB-SubCell"/>
</dbReference>
<feature type="compositionally biased region" description="Polar residues" evidence="8">
    <location>
        <begin position="76"/>
        <end position="106"/>
    </location>
</feature>
<feature type="compositionally biased region" description="Polar residues" evidence="8">
    <location>
        <begin position="340"/>
        <end position="360"/>
    </location>
</feature>
<feature type="compositionally biased region" description="Polar residues" evidence="8">
    <location>
        <begin position="132"/>
        <end position="167"/>
    </location>
</feature>
<feature type="compositionally biased region" description="Basic and acidic residues" evidence="8">
    <location>
        <begin position="107"/>
        <end position="116"/>
    </location>
</feature>
<dbReference type="GO" id="GO:0015031">
    <property type="term" value="P:protein transport"/>
    <property type="evidence" value="ECO:0007669"/>
    <property type="project" value="UniProtKB-KW"/>
</dbReference>
<evidence type="ECO:0000259" key="9">
    <source>
        <dbReference type="PROSITE" id="PS50196"/>
    </source>
</evidence>
<feature type="compositionally biased region" description="Basic and acidic residues" evidence="8">
    <location>
        <begin position="288"/>
        <end position="307"/>
    </location>
</feature>
<organism evidence="10 11">
    <name type="scientific">Pachysolen tannophilus NRRL Y-2460</name>
    <dbReference type="NCBI Taxonomy" id="669874"/>
    <lineage>
        <taxon>Eukaryota</taxon>
        <taxon>Fungi</taxon>
        <taxon>Dikarya</taxon>
        <taxon>Ascomycota</taxon>
        <taxon>Saccharomycotina</taxon>
        <taxon>Pichiomycetes</taxon>
        <taxon>Pachysolenaceae</taxon>
        <taxon>Pachysolen</taxon>
    </lineage>
</organism>
<evidence type="ECO:0000256" key="8">
    <source>
        <dbReference type="SAM" id="MobiDB-lite"/>
    </source>
</evidence>
<feature type="compositionally biased region" description="Acidic residues" evidence="8">
    <location>
        <begin position="251"/>
        <end position="267"/>
    </location>
</feature>
<feature type="compositionally biased region" description="Acidic residues" evidence="8">
    <location>
        <begin position="19"/>
        <end position="29"/>
    </location>
</feature>
<feature type="compositionally biased region" description="Low complexity" evidence="8">
    <location>
        <begin position="528"/>
        <end position="543"/>
    </location>
</feature>
<evidence type="ECO:0000256" key="7">
    <source>
        <dbReference type="ARBA" id="ARBA00023242"/>
    </source>
</evidence>
<feature type="region of interest" description="Disordered" evidence="8">
    <location>
        <begin position="76"/>
        <end position="173"/>
    </location>
</feature>
<dbReference type="GO" id="GO:0051028">
    <property type="term" value="P:mRNA transport"/>
    <property type="evidence" value="ECO:0007669"/>
    <property type="project" value="UniProtKB-KW"/>
</dbReference>
<evidence type="ECO:0000313" key="10">
    <source>
        <dbReference type="EMBL" id="ODV97425.1"/>
    </source>
</evidence>